<dbReference type="AlphaFoldDB" id="A0A3B3Y7Z0"/>
<evidence type="ECO:0000256" key="7">
    <source>
        <dbReference type="SAM" id="Phobius"/>
    </source>
</evidence>
<comment type="caution">
    <text evidence="5">Lacks conserved residue(s) required for the propagation of feature annotation.</text>
</comment>
<feature type="domain" description="Sushi" evidence="9">
    <location>
        <begin position="201"/>
        <end position="260"/>
    </location>
</feature>
<evidence type="ECO:0000313" key="11">
    <source>
        <dbReference type="Proteomes" id="UP000261480"/>
    </source>
</evidence>
<evidence type="ECO:0000256" key="4">
    <source>
        <dbReference type="ARBA" id="ARBA00023157"/>
    </source>
</evidence>
<dbReference type="RefSeq" id="XP_014847014.1">
    <property type="nucleotide sequence ID" value="XM_014991528.1"/>
</dbReference>
<name>A0A3B3Y7Z0_9TELE</name>
<dbReference type="Ensembl" id="ENSPMET00000010104.1">
    <property type="protein sequence ID" value="ENSPMEP00000023467.1"/>
    <property type="gene ID" value="ENSPMEG00000005093.1"/>
</dbReference>
<feature type="region of interest" description="Disordered" evidence="6">
    <location>
        <begin position="257"/>
        <end position="310"/>
    </location>
</feature>
<feature type="transmembrane region" description="Helical" evidence="7">
    <location>
        <begin position="315"/>
        <end position="336"/>
    </location>
</feature>
<reference evidence="10" key="1">
    <citation type="submission" date="2025-08" db="UniProtKB">
        <authorList>
            <consortium name="Ensembl"/>
        </authorList>
    </citation>
    <scope>IDENTIFICATION</scope>
</reference>
<keyword evidence="3" id="KW-0677">Repeat</keyword>
<dbReference type="Pfam" id="PF00084">
    <property type="entry name" value="Sushi"/>
    <property type="match status" value="4"/>
</dbReference>
<evidence type="ECO:0000313" key="10">
    <source>
        <dbReference type="Ensembl" id="ENSPMEP00000023467.1"/>
    </source>
</evidence>
<dbReference type="SUPFAM" id="SSF57535">
    <property type="entry name" value="Complement control module/SCR domain"/>
    <property type="match status" value="4"/>
</dbReference>
<dbReference type="InterPro" id="IPR000436">
    <property type="entry name" value="Sushi_SCR_CCP_dom"/>
</dbReference>
<dbReference type="PANTHER" id="PTHR45656">
    <property type="entry name" value="PROTEIN CBR-CLEC-78"/>
    <property type="match status" value="1"/>
</dbReference>
<evidence type="ECO:0000259" key="9">
    <source>
        <dbReference type="PROSITE" id="PS50923"/>
    </source>
</evidence>
<dbReference type="FunFam" id="2.10.70.10:FF:000014">
    <property type="entry name" value="Membrane cofactor protein"/>
    <property type="match status" value="1"/>
</dbReference>
<keyword evidence="11" id="KW-1185">Reference proteome</keyword>
<feature type="disulfide bond" evidence="5">
    <location>
        <begin position="171"/>
        <end position="198"/>
    </location>
</feature>
<evidence type="ECO:0000256" key="6">
    <source>
        <dbReference type="SAM" id="MobiDB-lite"/>
    </source>
</evidence>
<evidence type="ECO:0000256" key="5">
    <source>
        <dbReference type="PROSITE-ProRule" id="PRU00302"/>
    </source>
</evidence>
<evidence type="ECO:0000256" key="3">
    <source>
        <dbReference type="ARBA" id="ARBA00022737"/>
    </source>
</evidence>
<evidence type="ECO:0000256" key="8">
    <source>
        <dbReference type="SAM" id="SignalP"/>
    </source>
</evidence>
<feature type="compositionally biased region" description="Polar residues" evidence="6">
    <location>
        <begin position="294"/>
        <end position="303"/>
    </location>
</feature>
<accession>A0A3B3Y7Z0</accession>
<keyword evidence="7" id="KW-1133">Transmembrane helix</keyword>
<proteinExistence type="predicted"/>
<feature type="disulfide bond" evidence="5">
    <location>
        <begin position="231"/>
        <end position="258"/>
    </location>
</feature>
<dbReference type="PANTHER" id="PTHR45656:SF15">
    <property type="entry name" value="SUSHI DOMAIN-CONTAINING PROTEIN"/>
    <property type="match status" value="1"/>
</dbReference>
<keyword evidence="4 5" id="KW-1015">Disulfide bond</keyword>
<organism evidence="10 11">
    <name type="scientific">Poecilia mexicana</name>
    <dbReference type="NCBI Taxonomy" id="48701"/>
    <lineage>
        <taxon>Eukaryota</taxon>
        <taxon>Metazoa</taxon>
        <taxon>Chordata</taxon>
        <taxon>Craniata</taxon>
        <taxon>Vertebrata</taxon>
        <taxon>Euteleostomi</taxon>
        <taxon>Actinopterygii</taxon>
        <taxon>Neopterygii</taxon>
        <taxon>Teleostei</taxon>
        <taxon>Neoteleostei</taxon>
        <taxon>Acanthomorphata</taxon>
        <taxon>Ovalentaria</taxon>
        <taxon>Atherinomorphae</taxon>
        <taxon>Cyprinodontiformes</taxon>
        <taxon>Poeciliidae</taxon>
        <taxon>Poeciliinae</taxon>
        <taxon>Poecilia</taxon>
    </lineage>
</organism>
<sequence>MGITAVFILCSLGFAIIAQAQDCSRPLAGAHMNLRDDYITQQTFPDGSKVSFVCDPGYTSAGGSASITCTAGKWSAVRLQCERKSCGTLGEVSHGEVNYDGIEFGDTATVTCNAGFMLVGRSSFRCEVNGWSGRLPTCDAVQCTTPAPVANGVFQPHKDFYNFGEVARYSCYTGFVLNGPTDTTCSDDGEFSPSPPTCVKVECKDPVIENAVYESGSRPPHKHKATVTYSCKPGYKMYGPSTVICDINNQWSPSLPECKRATPPSVTTATPTTTTKKPKGRTSTQAPTSVFRGVTSTQAPTSNSKDKSDQNSPKWIIIGVVICIILIIGIIIFCLLKKRERHSSVGPKLLHVKMMPCGEDYPQTTE</sequence>
<keyword evidence="2 8" id="KW-0732">Signal</keyword>
<dbReference type="InterPro" id="IPR035976">
    <property type="entry name" value="Sushi/SCR/CCP_sf"/>
</dbReference>
<feature type="disulfide bond" evidence="5">
    <location>
        <begin position="54"/>
        <end position="81"/>
    </location>
</feature>
<protein>
    <recommendedName>
        <fullName evidence="9">Sushi domain-containing protein</fullName>
    </recommendedName>
</protein>
<dbReference type="Proteomes" id="UP000261480">
    <property type="component" value="Unplaced"/>
</dbReference>
<feature type="domain" description="Sushi" evidence="9">
    <location>
        <begin position="21"/>
        <end position="83"/>
    </location>
</feature>
<dbReference type="GeneID" id="106920499"/>
<feature type="compositionally biased region" description="Low complexity" evidence="6">
    <location>
        <begin position="261"/>
        <end position="275"/>
    </location>
</feature>
<feature type="signal peptide" evidence="8">
    <location>
        <begin position="1"/>
        <end position="20"/>
    </location>
</feature>
<evidence type="ECO:0000256" key="1">
    <source>
        <dbReference type="ARBA" id="ARBA00022659"/>
    </source>
</evidence>
<reference evidence="10" key="2">
    <citation type="submission" date="2025-09" db="UniProtKB">
        <authorList>
            <consortium name="Ensembl"/>
        </authorList>
    </citation>
    <scope>IDENTIFICATION</scope>
</reference>
<keyword evidence="1 5" id="KW-0768">Sushi</keyword>
<dbReference type="CDD" id="cd00033">
    <property type="entry name" value="CCP"/>
    <property type="match status" value="4"/>
</dbReference>
<keyword evidence="7" id="KW-0472">Membrane</keyword>
<dbReference type="Gene3D" id="2.10.70.10">
    <property type="entry name" value="Complement Module, domain 1"/>
    <property type="match status" value="4"/>
</dbReference>
<feature type="domain" description="Sushi" evidence="9">
    <location>
        <begin position="141"/>
        <end position="200"/>
    </location>
</feature>
<keyword evidence="7" id="KW-0812">Transmembrane</keyword>
<dbReference type="InterPro" id="IPR051277">
    <property type="entry name" value="SEZ6_CSMD_C4BPB_Regulators"/>
</dbReference>
<feature type="chain" id="PRO_5017245941" description="Sushi domain-containing protein" evidence="8">
    <location>
        <begin position="21"/>
        <end position="366"/>
    </location>
</feature>
<feature type="domain" description="Sushi" evidence="9">
    <location>
        <begin position="84"/>
        <end position="140"/>
    </location>
</feature>
<evidence type="ECO:0000256" key="2">
    <source>
        <dbReference type="ARBA" id="ARBA00022729"/>
    </source>
</evidence>
<dbReference type="PROSITE" id="PS50923">
    <property type="entry name" value="SUSHI"/>
    <property type="match status" value="4"/>
</dbReference>
<dbReference type="SMART" id="SM00032">
    <property type="entry name" value="CCP"/>
    <property type="match status" value="4"/>
</dbReference>